<evidence type="ECO:0000256" key="6">
    <source>
        <dbReference type="ARBA" id="ARBA00022777"/>
    </source>
</evidence>
<dbReference type="Gene3D" id="3.30.450.20">
    <property type="entry name" value="PAS domain"/>
    <property type="match status" value="1"/>
</dbReference>
<dbReference type="HOGENOM" id="CLU_000445_114_58_9"/>
<dbReference type="InterPro" id="IPR000014">
    <property type="entry name" value="PAS"/>
</dbReference>
<name>A0A0D5NH16_9BACL</name>
<dbReference type="EMBL" id="CP011058">
    <property type="protein sequence ID" value="AJY74664.1"/>
    <property type="molecule type" value="Genomic_DNA"/>
</dbReference>
<sequence>MNFRIYLFALLLLAGYVMLYIGYLSWKKRAVPAAASCALMMLAASLYAFGYAFVIMSETFREAYFWLRVEYVGLTFGSTLWLIMVLHYTGRGAMLRRWVIAALLTVPLLTLVLHYTNDVHHLFYRSIELDADNGVASFVTVKGPWYFVHITFAYAEFLAGMGLFLRMYVKSGPIVRKQIALLMIGAVTPYVLNMIYLTTGSFGTNIDLGPLGFTWTGFFYIWGIYRFNMLRLTTLELAKVVESMRDGVILLDRYEHVLSFNKAAARVIEGLEERTAIGIPAARTFARYPELTARMSQQENTDHPIQLEASGKRRFFDVRLTDISGAGGERLGRMLILSDVTETIENRDKLIISARKLKELNDFKDRLFSVVAHDIRDPLAVLINLTEFLEEGSFIFAGSREQLIREIGEQARNTFLLAESLLEWVRTQRDGMIVSPSNLELAREVEDTLALFRIRLGAKGVVIDNAIAKGTYILADKEMLGMALRNLLSNAVKFTEAGGSIRISAHATASSVIFAVSDTGVGMTAEKAETLFSKPVSASGTEGEKGVGLGLLLCREFVRLNDGEIWFESMPGNGSTFYVSVPAGQAGA</sequence>
<evidence type="ECO:0000256" key="3">
    <source>
        <dbReference type="ARBA" id="ARBA00022553"/>
    </source>
</evidence>
<dbReference type="Pfam" id="PF08448">
    <property type="entry name" value="PAS_4"/>
    <property type="match status" value="1"/>
</dbReference>
<dbReference type="OrthoDB" id="9810447at2"/>
<dbReference type="InterPro" id="IPR036097">
    <property type="entry name" value="HisK_dim/P_sf"/>
</dbReference>
<reference evidence="12" key="2">
    <citation type="submission" date="2015-03" db="EMBL/GenBank/DDBJ databases">
        <title>Genome sequence of Paenibacillus beijingensis strain DSM 24997T.</title>
        <authorList>
            <person name="Kwak Y."/>
            <person name="Shin J.-H."/>
        </authorList>
    </citation>
    <scope>NUCLEOTIDE SEQUENCE [LARGE SCALE GENOMIC DNA]</scope>
    <source>
        <strain evidence="12">DSM 24997</strain>
    </source>
</reference>
<dbReference type="InterPro" id="IPR031621">
    <property type="entry name" value="HisKA_7TM"/>
</dbReference>
<keyword evidence="4" id="KW-0808">Transferase</keyword>
<keyword evidence="3" id="KW-0597">Phosphoprotein</keyword>
<dbReference type="AlphaFoldDB" id="A0A0D5NH16"/>
<feature type="transmembrane region" description="Helical" evidence="9">
    <location>
        <begin position="33"/>
        <end position="53"/>
    </location>
</feature>
<dbReference type="InterPro" id="IPR035965">
    <property type="entry name" value="PAS-like_dom_sf"/>
</dbReference>
<dbReference type="KEGG" id="pbj:VN24_08835"/>
<feature type="transmembrane region" description="Helical" evidence="9">
    <location>
        <begin position="208"/>
        <end position="225"/>
    </location>
</feature>
<keyword evidence="9" id="KW-0472">Membrane</keyword>
<dbReference type="Gene3D" id="1.10.287.130">
    <property type="match status" value="1"/>
</dbReference>
<proteinExistence type="predicted"/>
<keyword evidence="12" id="KW-1185">Reference proteome</keyword>
<dbReference type="PANTHER" id="PTHR43711">
    <property type="entry name" value="TWO-COMPONENT HISTIDINE KINASE"/>
    <property type="match status" value="1"/>
</dbReference>
<dbReference type="NCBIfam" id="TIGR00229">
    <property type="entry name" value="sensory_box"/>
    <property type="match status" value="1"/>
</dbReference>
<gene>
    <name evidence="11" type="ORF">VN24_08835</name>
</gene>
<reference evidence="11 12" key="1">
    <citation type="journal article" date="2015" name="J. Biotechnol.">
        <title>Complete genome sequence of Paenibacillus beijingensis 7188(T) (=DSM 24997(T)), a novel rhizobacterium from jujube garden soil.</title>
        <authorList>
            <person name="Kwak Y."/>
            <person name="Shin J.H."/>
        </authorList>
    </citation>
    <scope>NUCLEOTIDE SEQUENCE [LARGE SCALE GENOMIC DNA]</scope>
    <source>
        <strain evidence="11 12">DSM 24997</strain>
    </source>
</reference>
<keyword evidence="5" id="KW-0547">Nucleotide-binding</keyword>
<evidence type="ECO:0000259" key="10">
    <source>
        <dbReference type="PROSITE" id="PS50109"/>
    </source>
</evidence>
<evidence type="ECO:0000256" key="2">
    <source>
        <dbReference type="ARBA" id="ARBA00012438"/>
    </source>
</evidence>
<dbReference type="RefSeq" id="WP_045670097.1">
    <property type="nucleotide sequence ID" value="NZ_CP011058.1"/>
</dbReference>
<dbReference type="STRING" id="1126833.VN24_08835"/>
<dbReference type="Pfam" id="PF02518">
    <property type="entry name" value="HATPase_c"/>
    <property type="match status" value="1"/>
</dbReference>
<dbReference type="InterPro" id="IPR013656">
    <property type="entry name" value="PAS_4"/>
</dbReference>
<evidence type="ECO:0000256" key="9">
    <source>
        <dbReference type="SAM" id="Phobius"/>
    </source>
</evidence>
<dbReference type="PROSITE" id="PS50109">
    <property type="entry name" value="HIS_KIN"/>
    <property type="match status" value="1"/>
</dbReference>
<dbReference type="Gene3D" id="3.30.565.10">
    <property type="entry name" value="Histidine kinase-like ATPase, C-terminal domain"/>
    <property type="match status" value="1"/>
</dbReference>
<dbReference type="CDD" id="cd00082">
    <property type="entry name" value="HisKA"/>
    <property type="match status" value="1"/>
</dbReference>
<dbReference type="InterPro" id="IPR003661">
    <property type="entry name" value="HisK_dim/P_dom"/>
</dbReference>
<dbReference type="InterPro" id="IPR050736">
    <property type="entry name" value="Sensor_HK_Regulatory"/>
</dbReference>
<accession>A0A0D5NH16</accession>
<dbReference type="InterPro" id="IPR036890">
    <property type="entry name" value="HATPase_C_sf"/>
</dbReference>
<evidence type="ECO:0000313" key="11">
    <source>
        <dbReference type="EMBL" id="AJY74664.1"/>
    </source>
</evidence>
<evidence type="ECO:0000256" key="4">
    <source>
        <dbReference type="ARBA" id="ARBA00022679"/>
    </source>
</evidence>
<dbReference type="InterPro" id="IPR005467">
    <property type="entry name" value="His_kinase_dom"/>
</dbReference>
<dbReference type="PRINTS" id="PR00344">
    <property type="entry name" value="BCTRLSENSOR"/>
</dbReference>
<dbReference type="SUPFAM" id="SSF47384">
    <property type="entry name" value="Homodimeric domain of signal transducing histidine kinase"/>
    <property type="match status" value="1"/>
</dbReference>
<dbReference type="SMART" id="SM00388">
    <property type="entry name" value="HisKA"/>
    <property type="match status" value="1"/>
</dbReference>
<dbReference type="SUPFAM" id="SSF55785">
    <property type="entry name" value="PYP-like sensor domain (PAS domain)"/>
    <property type="match status" value="1"/>
</dbReference>
<dbReference type="Proteomes" id="UP000032633">
    <property type="component" value="Chromosome"/>
</dbReference>
<feature type="transmembrane region" description="Helical" evidence="9">
    <location>
        <begin position="6"/>
        <end position="26"/>
    </location>
</feature>
<keyword evidence="9" id="KW-0812">Transmembrane</keyword>
<evidence type="ECO:0000256" key="5">
    <source>
        <dbReference type="ARBA" id="ARBA00022741"/>
    </source>
</evidence>
<evidence type="ECO:0000256" key="8">
    <source>
        <dbReference type="ARBA" id="ARBA00023012"/>
    </source>
</evidence>
<dbReference type="PATRIC" id="fig|1126833.4.peg.1953"/>
<dbReference type="EC" id="2.7.13.3" evidence="2"/>
<evidence type="ECO:0000313" key="12">
    <source>
        <dbReference type="Proteomes" id="UP000032633"/>
    </source>
</evidence>
<dbReference type="SMART" id="SM00387">
    <property type="entry name" value="HATPase_c"/>
    <property type="match status" value="1"/>
</dbReference>
<feature type="transmembrane region" description="Helical" evidence="9">
    <location>
        <begin position="98"/>
        <end position="116"/>
    </location>
</feature>
<dbReference type="InterPro" id="IPR004358">
    <property type="entry name" value="Sig_transdc_His_kin-like_C"/>
</dbReference>
<protein>
    <recommendedName>
        <fullName evidence="2">histidine kinase</fullName>
        <ecNumber evidence="2">2.7.13.3</ecNumber>
    </recommendedName>
</protein>
<feature type="domain" description="Histidine kinase" evidence="10">
    <location>
        <begin position="370"/>
        <end position="585"/>
    </location>
</feature>
<organism evidence="11 12">
    <name type="scientific">Paenibacillus beijingensis</name>
    <dbReference type="NCBI Taxonomy" id="1126833"/>
    <lineage>
        <taxon>Bacteria</taxon>
        <taxon>Bacillati</taxon>
        <taxon>Bacillota</taxon>
        <taxon>Bacilli</taxon>
        <taxon>Bacillales</taxon>
        <taxon>Paenibacillaceae</taxon>
        <taxon>Paenibacillus</taxon>
    </lineage>
</organism>
<dbReference type="Pfam" id="PF16927">
    <property type="entry name" value="HisKA_7TM"/>
    <property type="match status" value="1"/>
</dbReference>
<keyword evidence="6" id="KW-0418">Kinase</keyword>
<feature type="transmembrane region" description="Helical" evidence="9">
    <location>
        <begin position="179"/>
        <end position="196"/>
    </location>
</feature>
<evidence type="ECO:0000256" key="7">
    <source>
        <dbReference type="ARBA" id="ARBA00022840"/>
    </source>
</evidence>
<keyword evidence="9" id="KW-1133">Transmembrane helix</keyword>
<feature type="transmembrane region" description="Helical" evidence="9">
    <location>
        <begin position="146"/>
        <end position="167"/>
    </location>
</feature>
<evidence type="ECO:0000256" key="1">
    <source>
        <dbReference type="ARBA" id="ARBA00000085"/>
    </source>
</evidence>
<comment type="catalytic activity">
    <reaction evidence="1">
        <text>ATP + protein L-histidine = ADP + protein N-phospho-L-histidine.</text>
        <dbReference type="EC" id="2.7.13.3"/>
    </reaction>
</comment>
<feature type="transmembrane region" description="Helical" evidence="9">
    <location>
        <begin position="65"/>
        <end position="86"/>
    </location>
</feature>
<dbReference type="GO" id="GO:0005524">
    <property type="term" value="F:ATP binding"/>
    <property type="evidence" value="ECO:0007669"/>
    <property type="project" value="UniProtKB-KW"/>
</dbReference>
<keyword evidence="7" id="KW-0067">ATP-binding</keyword>
<dbReference type="PANTHER" id="PTHR43711:SF31">
    <property type="entry name" value="HISTIDINE KINASE"/>
    <property type="match status" value="1"/>
</dbReference>
<dbReference type="InterPro" id="IPR003594">
    <property type="entry name" value="HATPase_dom"/>
</dbReference>
<dbReference type="SUPFAM" id="SSF55874">
    <property type="entry name" value="ATPase domain of HSP90 chaperone/DNA topoisomerase II/histidine kinase"/>
    <property type="match status" value="1"/>
</dbReference>
<dbReference type="GO" id="GO:0000155">
    <property type="term" value="F:phosphorelay sensor kinase activity"/>
    <property type="evidence" value="ECO:0007669"/>
    <property type="project" value="InterPro"/>
</dbReference>
<keyword evidence="8" id="KW-0902">Two-component regulatory system</keyword>